<keyword evidence="2" id="KW-0378">Hydrolase</keyword>
<dbReference type="InterPro" id="IPR001466">
    <property type="entry name" value="Beta-lactam-related"/>
</dbReference>
<dbReference type="InterPro" id="IPR050789">
    <property type="entry name" value="Diverse_Enzym_Activities"/>
</dbReference>
<comment type="similarity">
    <text evidence="1">Belongs to the class-A beta-lactamase family.</text>
</comment>
<dbReference type="Gene3D" id="3.40.710.10">
    <property type="entry name" value="DD-peptidase/beta-lactamase superfamily"/>
    <property type="match status" value="1"/>
</dbReference>
<dbReference type="Proteomes" id="UP000054266">
    <property type="component" value="Unassembled WGS sequence"/>
</dbReference>
<dbReference type="STRING" id="5601.A0A0D2GCF3"/>
<evidence type="ECO:0000256" key="2">
    <source>
        <dbReference type="ARBA" id="ARBA00022801"/>
    </source>
</evidence>
<reference evidence="4 5" key="1">
    <citation type="submission" date="2015-01" db="EMBL/GenBank/DDBJ databases">
        <title>The Genome Sequence of Capronia semiimmersa CBS27337.</title>
        <authorList>
            <consortium name="The Broad Institute Genomics Platform"/>
            <person name="Cuomo C."/>
            <person name="de Hoog S."/>
            <person name="Gorbushina A."/>
            <person name="Stielow B."/>
            <person name="Teixiera M."/>
            <person name="Abouelleil A."/>
            <person name="Chapman S.B."/>
            <person name="Priest M."/>
            <person name="Young S.K."/>
            <person name="Wortman J."/>
            <person name="Nusbaum C."/>
            <person name="Birren B."/>
        </authorList>
    </citation>
    <scope>NUCLEOTIDE SEQUENCE [LARGE SCALE GENOMIC DNA]</scope>
    <source>
        <strain evidence="4 5">CBS 27337</strain>
    </source>
</reference>
<dbReference type="GO" id="GO:0016787">
    <property type="term" value="F:hydrolase activity"/>
    <property type="evidence" value="ECO:0007669"/>
    <property type="project" value="UniProtKB-KW"/>
</dbReference>
<evidence type="ECO:0000313" key="5">
    <source>
        <dbReference type="Proteomes" id="UP000054266"/>
    </source>
</evidence>
<dbReference type="HOGENOM" id="CLU_020027_11_1_1"/>
<evidence type="ECO:0000313" key="4">
    <source>
        <dbReference type="EMBL" id="KIW69789.1"/>
    </source>
</evidence>
<protein>
    <recommendedName>
        <fullName evidence="3">Beta-lactamase-related domain-containing protein</fullName>
    </recommendedName>
</protein>
<organism evidence="4 5">
    <name type="scientific">Phialophora macrospora</name>
    <dbReference type="NCBI Taxonomy" id="1851006"/>
    <lineage>
        <taxon>Eukaryota</taxon>
        <taxon>Fungi</taxon>
        <taxon>Dikarya</taxon>
        <taxon>Ascomycota</taxon>
        <taxon>Pezizomycotina</taxon>
        <taxon>Eurotiomycetes</taxon>
        <taxon>Chaetothyriomycetidae</taxon>
        <taxon>Chaetothyriales</taxon>
        <taxon>Herpotrichiellaceae</taxon>
        <taxon>Phialophora</taxon>
    </lineage>
</organism>
<evidence type="ECO:0000256" key="1">
    <source>
        <dbReference type="ARBA" id="ARBA00009009"/>
    </source>
</evidence>
<name>A0A0D2GCF3_9EURO</name>
<dbReference type="InterPro" id="IPR012338">
    <property type="entry name" value="Beta-lactam/transpept-like"/>
</dbReference>
<feature type="domain" description="Beta-lactamase-related" evidence="3">
    <location>
        <begin position="17"/>
        <end position="378"/>
    </location>
</feature>
<evidence type="ECO:0000259" key="3">
    <source>
        <dbReference type="Pfam" id="PF00144"/>
    </source>
</evidence>
<accession>A0A0D2GCF3</accession>
<dbReference type="EMBL" id="KN846957">
    <property type="protein sequence ID" value="KIW69789.1"/>
    <property type="molecule type" value="Genomic_DNA"/>
</dbReference>
<gene>
    <name evidence="4" type="ORF">PV04_02121</name>
</gene>
<dbReference type="AlphaFoldDB" id="A0A0D2GCF3"/>
<dbReference type="SUPFAM" id="SSF56601">
    <property type="entry name" value="beta-lactamase/transpeptidase-like"/>
    <property type="match status" value="1"/>
</dbReference>
<dbReference type="PANTHER" id="PTHR43283:SF17">
    <property type="entry name" value="(LOVD), PUTATIVE (AFU_ORTHOLOGUE AFUA_5G00920)-RELATED"/>
    <property type="match status" value="1"/>
</dbReference>
<keyword evidence="5" id="KW-1185">Reference proteome</keyword>
<dbReference type="Pfam" id="PF00144">
    <property type="entry name" value="Beta-lactamase"/>
    <property type="match status" value="1"/>
</dbReference>
<proteinExistence type="inferred from homology"/>
<sequence length="395" mass="42901">MAWEEQFESATQSGAGRKIVGAVVVAADASGNILHCDAKGATSVDPKTAKPMSEDTTFWIASCTKLLTTVCALQNVEQGKLILDDDVSGILPEWTSPDILTGWDNGQPRFKKATKKITLRQLLTHSSGMGYDFLSPELAKWREWRGEGVRPGGGDITIQYFAPLLYEPGENWAYSVSIDWAGKMVERVNGGISLGDYMEKNIFEPLGMSSTGFRPEKNEKISRNLCPTTKRTPEGDFVPTEPYAIQNPKDDLGGGGLYSAAPDYVKVLISLLRNDGKLLRPETVKSMFSPQLSDDSHLTATVNEPLAGPMFRSGVDSAAWNFGLGGILNMEDVDGVCKKGTLTWGGLPNLFWWIDPAAGNCGMYASQLIPPGDAESMALALAYRKNIFAKSLTQS</sequence>
<dbReference type="PANTHER" id="PTHR43283">
    <property type="entry name" value="BETA-LACTAMASE-RELATED"/>
    <property type="match status" value="1"/>
</dbReference>